<sequence length="110" mass="12844">MERDYSGWFVKYRLDLDTLTTAFPEIMVWSRSYFDPPDSNFYELVPLCLVRGETDEDSYLVLLIPGKALRYNLNDMTYKKLCDVEGIDIEGFPGFMYASAYQYIETLSCV</sequence>
<reference evidence="1 2" key="1">
    <citation type="journal article" date="2024" name="Plant J.">
        <title>Genome sequences and population genomics reveal climatic adaptation and genomic divergence between two closely related sweetgum species.</title>
        <authorList>
            <person name="Xu W.Q."/>
            <person name="Ren C.Q."/>
            <person name="Zhang X.Y."/>
            <person name="Comes H.P."/>
            <person name="Liu X.H."/>
            <person name="Li Y.G."/>
            <person name="Kettle C.J."/>
            <person name="Jalonen R."/>
            <person name="Gaisberger H."/>
            <person name="Ma Y.Z."/>
            <person name="Qiu Y.X."/>
        </authorList>
    </citation>
    <scope>NUCLEOTIDE SEQUENCE [LARGE SCALE GENOMIC DNA]</scope>
    <source>
        <strain evidence="1">Hangzhou</strain>
    </source>
</reference>
<dbReference type="AlphaFoldDB" id="A0AAP0S6D9"/>
<evidence type="ECO:0000313" key="1">
    <source>
        <dbReference type="EMBL" id="KAK9291696.1"/>
    </source>
</evidence>
<evidence type="ECO:0000313" key="2">
    <source>
        <dbReference type="Proteomes" id="UP001415857"/>
    </source>
</evidence>
<gene>
    <name evidence="1" type="ORF">L1049_019645</name>
</gene>
<keyword evidence="2" id="KW-1185">Reference proteome</keyword>
<dbReference type="Proteomes" id="UP001415857">
    <property type="component" value="Unassembled WGS sequence"/>
</dbReference>
<proteinExistence type="predicted"/>
<comment type="caution">
    <text evidence="1">The sequence shown here is derived from an EMBL/GenBank/DDBJ whole genome shotgun (WGS) entry which is preliminary data.</text>
</comment>
<organism evidence="1 2">
    <name type="scientific">Liquidambar formosana</name>
    <name type="common">Formosan gum</name>
    <dbReference type="NCBI Taxonomy" id="63359"/>
    <lineage>
        <taxon>Eukaryota</taxon>
        <taxon>Viridiplantae</taxon>
        <taxon>Streptophyta</taxon>
        <taxon>Embryophyta</taxon>
        <taxon>Tracheophyta</taxon>
        <taxon>Spermatophyta</taxon>
        <taxon>Magnoliopsida</taxon>
        <taxon>eudicotyledons</taxon>
        <taxon>Gunneridae</taxon>
        <taxon>Pentapetalae</taxon>
        <taxon>Saxifragales</taxon>
        <taxon>Altingiaceae</taxon>
        <taxon>Liquidambar</taxon>
    </lineage>
</organism>
<protein>
    <submittedName>
        <fullName evidence="1">Uncharacterized protein</fullName>
    </submittedName>
</protein>
<accession>A0AAP0S6D9</accession>
<name>A0AAP0S6D9_LIQFO</name>
<dbReference type="EMBL" id="JBBPBK010000001">
    <property type="protein sequence ID" value="KAK9291696.1"/>
    <property type="molecule type" value="Genomic_DNA"/>
</dbReference>